<evidence type="ECO:0000256" key="4">
    <source>
        <dbReference type="ARBA" id="ARBA00012030"/>
    </source>
</evidence>
<dbReference type="EMBL" id="AP013353">
    <property type="protein sequence ID" value="BAP00934.1"/>
    <property type="molecule type" value="Genomic_DNA"/>
</dbReference>
<sequence>MLKNKFNNFINTEKTQEYFKKLIKSLKIEQKTHKIYPPENLWFRCLTYFEPEDTKLIIIGQDPYHQESVADGLAFSTSCIKTPASLKNIIREIINDYPSLIIQTNSLESWAKQGVLLINSILTVRENEPLAHKDIGWEIFTTNLLRFVLRNNPNVIFGVWGTNALKIVKSLQAENLVSNAQIVYTSHPSPLSYAHGSSCFKNSGFFKKINEKLKKKIDFSLRKE</sequence>
<dbReference type="AlphaFoldDB" id="A0AAT9F7W0"/>
<dbReference type="RefSeq" id="WP_223211393.1">
    <property type="nucleotide sequence ID" value="NZ_AP013353.1"/>
</dbReference>
<dbReference type="NCBIfam" id="NF003592">
    <property type="entry name" value="PRK05254.1-5"/>
    <property type="match status" value="1"/>
</dbReference>
<organism evidence="12">
    <name type="scientific">Mycoplasmopsis californica HAZ160_1</name>
    <dbReference type="NCBI Taxonomy" id="1397850"/>
    <lineage>
        <taxon>Bacteria</taxon>
        <taxon>Bacillati</taxon>
        <taxon>Mycoplasmatota</taxon>
        <taxon>Mycoplasmoidales</taxon>
        <taxon>Metamycoplasmataceae</taxon>
        <taxon>Mycoplasmopsis</taxon>
    </lineage>
</organism>
<evidence type="ECO:0000256" key="10">
    <source>
        <dbReference type="RuleBase" id="RU003780"/>
    </source>
</evidence>
<reference evidence="12" key="1">
    <citation type="journal article" date="2014" name="Appl. Environ. Microbiol.">
        <title>Molecular Epidemiology of Cases of Mycoplasma californicum Infection in Japan.</title>
        <authorList>
            <person name="Hata E."/>
            <person name="Suzuki K."/>
            <person name="Hanyu H."/>
            <person name="Itoh M."/>
            <person name="Higuchi H."/>
            <person name="Kobayashi H."/>
        </authorList>
    </citation>
    <scope>NUCLEOTIDE SEQUENCE</scope>
    <source>
        <strain evidence="12">HAZ160_1</strain>
    </source>
</reference>
<dbReference type="SUPFAM" id="SSF52141">
    <property type="entry name" value="Uracil-DNA glycosylase-like"/>
    <property type="match status" value="1"/>
</dbReference>
<evidence type="ECO:0000256" key="9">
    <source>
        <dbReference type="PROSITE-ProRule" id="PRU10072"/>
    </source>
</evidence>
<dbReference type="CDD" id="cd10027">
    <property type="entry name" value="UDG-F1-like"/>
    <property type="match status" value="1"/>
</dbReference>
<dbReference type="PROSITE" id="PS00130">
    <property type="entry name" value="U_DNA_GLYCOSYLASE"/>
    <property type="match status" value="1"/>
</dbReference>
<evidence type="ECO:0000313" key="12">
    <source>
        <dbReference type="EMBL" id="BAP00934.1"/>
    </source>
</evidence>
<evidence type="ECO:0000256" key="7">
    <source>
        <dbReference type="ARBA" id="ARBA00023204"/>
    </source>
</evidence>
<dbReference type="SMART" id="SM00986">
    <property type="entry name" value="UDG"/>
    <property type="match status" value="1"/>
</dbReference>
<comment type="function">
    <text evidence="2 8 10">Excises uracil residues from the DNA which can arise as a result of misincorporation of dUMP residues by DNA polymerase or due to deamination of cytosine.</text>
</comment>
<dbReference type="Pfam" id="PF03167">
    <property type="entry name" value="UDG"/>
    <property type="match status" value="1"/>
</dbReference>
<dbReference type="KEGG" id="mcm:MCAL160_0266"/>
<protein>
    <recommendedName>
        <fullName evidence="4 8">Uracil-DNA glycosylase</fullName>
        <shortName evidence="8">UDG</shortName>
        <ecNumber evidence="4 8">3.2.2.27</ecNumber>
    </recommendedName>
</protein>
<feature type="domain" description="Uracil-DNA glycosylase-like" evidence="11">
    <location>
        <begin position="47"/>
        <end position="213"/>
    </location>
</feature>
<gene>
    <name evidence="8 12" type="primary">ung</name>
    <name evidence="12" type="ORF">MCAL160_0266</name>
</gene>
<evidence type="ECO:0000256" key="1">
    <source>
        <dbReference type="ARBA" id="ARBA00001400"/>
    </source>
</evidence>
<reference evidence="12" key="4">
    <citation type="submission" date="2024-06" db="EMBL/GenBank/DDBJ databases">
        <authorList>
            <consortium name="Mycoplasma californicum genome sequencing consortium"/>
            <person name="Hata E."/>
            <person name="Tanaka K."/>
            <person name="Tamamura Y."/>
        </authorList>
    </citation>
    <scope>NUCLEOTIDE SEQUENCE</scope>
    <source>
        <strain evidence="12">HAZ160_1</strain>
    </source>
</reference>
<dbReference type="GO" id="GO:0005737">
    <property type="term" value="C:cytoplasm"/>
    <property type="evidence" value="ECO:0007669"/>
    <property type="project" value="UniProtKB-SubCell"/>
</dbReference>
<keyword evidence="8" id="KW-0963">Cytoplasm</keyword>
<dbReference type="EC" id="3.2.2.27" evidence="4 8"/>
<evidence type="ECO:0000256" key="8">
    <source>
        <dbReference type="HAMAP-Rule" id="MF_00148"/>
    </source>
</evidence>
<evidence type="ECO:0000256" key="6">
    <source>
        <dbReference type="ARBA" id="ARBA00022801"/>
    </source>
</evidence>
<dbReference type="InterPro" id="IPR018085">
    <property type="entry name" value="Ura-DNA_Glyclase_AS"/>
</dbReference>
<name>A0AAT9F7W0_9BACT</name>
<keyword evidence="7 8" id="KW-0234">DNA repair</keyword>
<dbReference type="Gene3D" id="3.40.470.10">
    <property type="entry name" value="Uracil-DNA glycosylase-like domain"/>
    <property type="match status" value="1"/>
</dbReference>
<reference evidence="12" key="2">
    <citation type="journal article" date="2014" name="Genome Announc.">
        <title>Complete Genome Sequence of Mycoplasma californicum Strain HAZ160_1 from Bovine Mastitic Milk in Japan.</title>
        <authorList>
            <person name="Hata E."/>
            <person name="Murakami K."/>
        </authorList>
    </citation>
    <scope>NUCLEOTIDE SEQUENCE</scope>
    <source>
        <strain evidence="12">HAZ160_1</strain>
    </source>
</reference>
<dbReference type="GO" id="GO:0004844">
    <property type="term" value="F:uracil DNA N-glycosylase activity"/>
    <property type="evidence" value="ECO:0007669"/>
    <property type="project" value="UniProtKB-UniRule"/>
</dbReference>
<dbReference type="NCBIfam" id="TIGR00628">
    <property type="entry name" value="ung"/>
    <property type="match status" value="1"/>
</dbReference>
<dbReference type="InterPro" id="IPR002043">
    <property type="entry name" value="UDG_fam1"/>
</dbReference>
<dbReference type="InterPro" id="IPR005122">
    <property type="entry name" value="Uracil-DNA_glycosylase-like"/>
</dbReference>
<comment type="catalytic activity">
    <reaction evidence="1 8 10">
        <text>Hydrolyzes single-stranded DNA or mismatched double-stranded DNA and polynucleotides, releasing free uracil.</text>
        <dbReference type="EC" id="3.2.2.27"/>
    </reaction>
</comment>
<feature type="active site" description="Proton acceptor" evidence="8 9">
    <location>
        <position position="62"/>
    </location>
</feature>
<keyword evidence="6 8" id="KW-0378">Hydrolase</keyword>
<evidence type="ECO:0000256" key="2">
    <source>
        <dbReference type="ARBA" id="ARBA00002631"/>
    </source>
</evidence>
<comment type="similarity">
    <text evidence="3 8 10">Belongs to the uracil-DNA glycosylase (UDG) superfamily. UNG family.</text>
</comment>
<evidence type="ECO:0000256" key="3">
    <source>
        <dbReference type="ARBA" id="ARBA00008184"/>
    </source>
</evidence>
<dbReference type="PANTHER" id="PTHR11264:SF0">
    <property type="entry name" value="URACIL-DNA GLYCOSYLASE"/>
    <property type="match status" value="1"/>
</dbReference>
<reference evidence="12" key="3">
    <citation type="journal article" date="2019" name="Vet. Microbiol.">
        <title>Mutations associated with change of susceptibility to lincosamides and/or macrolides in field and laboratory-derived Mycoplasma californicum strains in Japan, and development of a rapid detection method for these mutations.</title>
        <authorList>
            <person name="Hata E."/>
            <person name="Nagai K."/>
            <person name="Murakami K."/>
        </authorList>
    </citation>
    <scope>NUCLEOTIDE SEQUENCE</scope>
    <source>
        <strain evidence="12">HAZ160_1</strain>
    </source>
</reference>
<dbReference type="PANTHER" id="PTHR11264">
    <property type="entry name" value="URACIL-DNA GLYCOSYLASE"/>
    <property type="match status" value="1"/>
</dbReference>
<proteinExistence type="inferred from homology"/>
<comment type="subcellular location">
    <subcellularLocation>
        <location evidence="8">Cytoplasm</location>
    </subcellularLocation>
</comment>
<evidence type="ECO:0000256" key="5">
    <source>
        <dbReference type="ARBA" id="ARBA00022763"/>
    </source>
</evidence>
<accession>A0AAT9F7W0</accession>
<dbReference type="InterPro" id="IPR036895">
    <property type="entry name" value="Uracil-DNA_glycosylase-like_sf"/>
</dbReference>
<evidence type="ECO:0000259" key="11">
    <source>
        <dbReference type="SMART" id="SM00986"/>
    </source>
</evidence>
<dbReference type="SMART" id="SM00987">
    <property type="entry name" value="UreE_C"/>
    <property type="match status" value="1"/>
</dbReference>
<keyword evidence="5 8" id="KW-0227">DNA damage</keyword>
<dbReference type="HAMAP" id="MF_00148">
    <property type="entry name" value="UDG"/>
    <property type="match status" value="1"/>
</dbReference>
<dbReference type="GO" id="GO:0097510">
    <property type="term" value="P:base-excision repair, AP site formation via deaminated base removal"/>
    <property type="evidence" value="ECO:0007669"/>
    <property type="project" value="TreeGrafter"/>
</dbReference>